<dbReference type="SUPFAM" id="SSF55277">
    <property type="entry name" value="GYF domain"/>
    <property type="match status" value="1"/>
</dbReference>
<feature type="region of interest" description="Disordered" evidence="1">
    <location>
        <begin position="101"/>
        <end position="133"/>
    </location>
</feature>
<gene>
    <name evidence="3" type="ORF">Pla111_08920</name>
</gene>
<dbReference type="AlphaFoldDB" id="A0A5C5WB21"/>
<evidence type="ECO:0000256" key="1">
    <source>
        <dbReference type="SAM" id="MobiDB-lite"/>
    </source>
</evidence>
<accession>A0A5C5WB21</accession>
<evidence type="ECO:0000313" key="4">
    <source>
        <dbReference type="Proteomes" id="UP000318995"/>
    </source>
</evidence>
<proteinExistence type="predicted"/>
<keyword evidence="2" id="KW-0472">Membrane</keyword>
<comment type="caution">
    <text evidence="3">The sequence shown here is derived from an EMBL/GenBank/DDBJ whole genome shotgun (WGS) entry which is preliminary data.</text>
</comment>
<sequence length="169" mass="18347">MPDQLPLGDQGDDSARRGTPPDRPPILPDRPAAIEWRAASPAGEQFGPTVPVLFAQWIREGRIGPDWLVWRSDWPDWRTAAEAGPDLPAPLVGIRPRAAAPPSQVAAPPARVAPPAVTGPLSPQRERTSTTEYSQRRKQVRRRQTLIAAVLLALVLIMVTVLVVLLTSG</sequence>
<keyword evidence="2" id="KW-0812">Transmembrane</keyword>
<keyword evidence="4" id="KW-1185">Reference proteome</keyword>
<feature type="compositionally biased region" description="Low complexity" evidence="1">
    <location>
        <begin position="101"/>
        <end position="116"/>
    </location>
</feature>
<evidence type="ECO:0008006" key="5">
    <source>
        <dbReference type="Google" id="ProtNLM"/>
    </source>
</evidence>
<feature type="transmembrane region" description="Helical" evidence="2">
    <location>
        <begin position="146"/>
        <end position="166"/>
    </location>
</feature>
<dbReference type="EMBL" id="SJPH01000002">
    <property type="protein sequence ID" value="TWT47279.1"/>
    <property type="molecule type" value="Genomic_DNA"/>
</dbReference>
<name>A0A5C5WB21_9BACT</name>
<dbReference type="Proteomes" id="UP000318995">
    <property type="component" value="Unassembled WGS sequence"/>
</dbReference>
<keyword evidence="2" id="KW-1133">Transmembrane helix</keyword>
<protein>
    <recommendedName>
        <fullName evidence="5">GYF domain-containing protein</fullName>
    </recommendedName>
</protein>
<dbReference type="InterPro" id="IPR035445">
    <property type="entry name" value="GYF-like_dom_sf"/>
</dbReference>
<dbReference type="RefSeq" id="WP_146571778.1">
    <property type="nucleotide sequence ID" value="NZ_SJPH01000002.1"/>
</dbReference>
<reference evidence="3 4" key="1">
    <citation type="submission" date="2019-02" db="EMBL/GenBank/DDBJ databases">
        <title>Deep-cultivation of Planctomycetes and their phenomic and genomic characterization uncovers novel biology.</title>
        <authorList>
            <person name="Wiegand S."/>
            <person name="Jogler M."/>
            <person name="Boedeker C."/>
            <person name="Pinto D."/>
            <person name="Vollmers J."/>
            <person name="Rivas-Marin E."/>
            <person name="Kohn T."/>
            <person name="Peeters S.H."/>
            <person name="Heuer A."/>
            <person name="Rast P."/>
            <person name="Oberbeckmann S."/>
            <person name="Bunk B."/>
            <person name="Jeske O."/>
            <person name="Meyerdierks A."/>
            <person name="Storesund J.E."/>
            <person name="Kallscheuer N."/>
            <person name="Luecker S."/>
            <person name="Lage O.M."/>
            <person name="Pohl T."/>
            <person name="Merkel B.J."/>
            <person name="Hornburger P."/>
            <person name="Mueller R.-W."/>
            <person name="Bruemmer F."/>
            <person name="Labrenz M."/>
            <person name="Spormann A.M."/>
            <person name="Op Den Camp H."/>
            <person name="Overmann J."/>
            <person name="Amann R."/>
            <person name="Jetten M.S.M."/>
            <person name="Mascher T."/>
            <person name="Medema M.H."/>
            <person name="Devos D.P."/>
            <person name="Kaster A.-K."/>
            <person name="Ovreas L."/>
            <person name="Rohde M."/>
            <person name="Galperin M.Y."/>
            <person name="Jogler C."/>
        </authorList>
    </citation>
    <scope>NUCLEOTIDE SEQUENCE [LARGE SCALE GENOMIC DNA]</scope>
    <source>
        <strain evidence="3 4">Pla111</strain>
    </source>
</reference>
<evidence type="ECO:0000256" key="2">
    <source>
        <dbReference type="SAM" id="Phobius"/>
    </source>
</evidence>
<organism evidence="3 4">
    <name type="scientific">Botrimarina hoheduenensis</name>
    <dbReference type="NCBI Taxonomy" id="2528000"/>
    <lineage>
        <taxon>Bacteria</taxon>
        <taxon>Pseudomonadati</taxon>
        <taxon>Planctomycetota</taxon>
        <taxon>Planctomycetia</taxon>
        <taxon>Pirellulales</taxon>
        <taxon>Lacipirellulaceae</taxon>
        <taxon>Botrimarina</taxon>
    </lineage>
</organism>
<feature type="region of interest" description="Disordered" evidence="1">
    <location>
        <begin position="1"/>
        <end position="29"/>
    </location>
</feature>
<dbReference type="OrthoDB" id="292769at2"/>
<evidence type="ECO:0000313" key="3">
    <source>
        <dbReference type="EMBL" id="TWT47279.1"/>
    </source>
</evidence>